<name>A0ABR2VX43_9FUNG</name>
<evidence type="ECO:0000313" key="1">
    <source>
        <dbReference type="EMBL" id="KAK9708844.1"/>
    </source>
</evidence>
<dbReference type="EMBL" id="JASJQH010007451">
    <property type="protein sequence ID" value="KAK9708844.1"/>
    <property type="molecule type" value="Genomic_DNA"/>
</dbReference>
<protein>
    <submittedName>
        <fullName evidence="1">Uncharacterized protein</fullName>
    </submittedName>
</protein>
<sequence length="119" mass="13704">MLVSASYNEANRYKNRKKADCRMISGAFWINIKHVRVVVSEIHMEYPFKSPEDVTSLINRFLKLCSQLTDDCIPIITFKNLRTIVFSAGSGVGIHLKLLQDKYNVDRESGEIHLARLYL</sequence>
<comment type="caution">
    <text evidence="1">The sequence shown here is derived from an EMBL/GenBank/DDBJ whole genome shotgun (WGS) entry which is preliminary data.</text>
</comment>
<organism evidence="1 2">
    <name type="scientific">Basidiobolus ranarum</name>
    <dbReference type="NCBI Taxonomy" id="34480"/>
    <lineage>
        <taxon>Eukaryota</taxon>
        <taxon>Fungi</taxon>
        <taxon>Fungi incertae sedis</taxon>
        <taxon>Zoopagomycota</taxon>
        <taxon>Entomophthoromycotina</taxon>
        <taxon>Basidiobolomycetes</taxon>
        <taxon>Basidiobolales</taxon>
        <taxon>Basidiobolaceae</taxon>
        <taxon>Basidiobolus</taxon>
    </lineage>
</organism>
<accession>A0ABR2VX43</accession>
<gene>
    <name evidence="1" type="ORF">K7432_009383</name>
</gene>
<proteinExistence type="predicted"/>
<keyword evidence="2" id="KW-1185">Reference proteome</keyword>
<reference evidence="1 2" key="1">
    <citation type="submission" date="2023-04" db="EMBL/GenBank/DDBJ databases">
        <title>Genome of Basidiobolus ranarum AG-B5.</title>
        <authorList>
            <person name="Stajich J.E."/>
            <person name="Carter-House D."/>
            <person name="Gryganskyi A."/>
        </authorList>
    </citation>
    <scope>NUCLEOTIDE SEQUENCE [LARGE SCALE GENOMIC DNA]</scope>
    <source>
        <strain evidence="1 2">AG-B5</strain>
    </source>
</reference>
<dbReference type="Proteomes" id="UP001479436">
    <property type="component" value="Unassembled WGS sequence"/>
</dbReference>
<evidence type="ECO:0000313" key="2">
    <source>
        <dbReference type="Proteomes" id="UP001479436"/>
    </source>
</evidence>